<feature type="region of interest" description="Disordered" evidence="1">
    <location>
        <begin position="77"/>
        <end position="107"/>
    </location>
</feature>
<dbReference type="EMBL" id="JABFUD020000012">
    <property type="protein sequence ID" value="KAI5072882.1"/>
    <property type="molecule type" value="Genomic_DNA"/>
</dbReference>
<name>A0A9D4USU6_ADICA</name>
<evidence type="ECO:0000313" key="3">
    <source>
        <dbReference type="Proteomes" id="UP000886520"/>
    </source>
</evidence>
<proteinExistence type="predicted"/>
<evidence type="ECO:0000256" key="1">
    <source>
        <dbReference type="SAM" id="MobiDB-lite"/>
    </source>
</evidence>
<protein>
    <submittedName>
        <fullName evidence="2">Uncharacterized protein</fullName>
    </submittedName>
</protein>
<gene>
    <name evidence="2" type="ORF">GOP47_0012988</name>
</gene>
<dbReference type="GO" id="GO:0009767">
    <property type="term" value="P:photosynthetic electron transport chain"/>
    <property type="evidence" value="ECO:0007669"/>
    <property type="project" value="InterPro"/>
</dbReference>
<dbReference type="PANTHER" id="PTHR35494:SF1">
    <property type="entry name" value="NAD(P)H-QUINONE OXIDOREDUCTASE SUBUNIT S, CHLOROPLASTIC"/>
    <property type="match status" value="1"/>
</dbReference>
<keyword evidence="3" id="KW-1185">Reference proteome</keyword>
<dbReference type="AlphaFoldDB" id="A0A9D4USU6"/>
<comment type="caution">
    <text evidence="2">The sequence shown here is derived from an EMBL/GenBank/DDBJ whole genome shotgun (WGS) entry which is preliminary data.</text>
</comment>
<dbReference type="InterPro" id="IPR021659">
    <property type="entry name" value="NdhS"/>
</dbReference>
<accession>A0A9D4USU6</accession>
<feature type="non-terminal residue" evidence="2">
    <location>
        <position position="256"/>
    </location>
</feature>
<dbReference type="Pfam" id="PF11623">
    <property type="entry name" value="NdhS"/>
    <property type="match status" value="1"/>
</dbReference>
<dbReference type="Gene3D" id="2.30.30.140">
    <property type="match status" value="1"/>
</dbReference>
<evidence type="ECO:0000313" key="2">
    <source>
        <dbReference type="EMBL" id="KAI5072882.1"/>
    </source>
</evidence>
<organism evidence="2 3">
    <name type="scientific">Adiantum capillus-veneris</name>
    <name type="common">Maidenhair fern</name>
    <dbReference type="NCBI Taxonomy" id="13818"/>
    <lineage>
        <taxon>Eukaryota</taxon>
        <taxon>Viridiplantae</taxon>
        <taxon>Streptophyta</taxon>
        <taxon>Embryophyta</taxon>
        <taxon>Tracheophyta</taxon>
        <taxon>Polypodiopsida</taxon>
        <taxon>Polypodiidae</taxon>
        <taxon>Polypodiales</taxon>
        <taxon>Pteridineae</taxon>
        <taxon>Pteridaceae</taxon>
        <taxon>Vittarioideae</taxon>
        <taxon>Adiantum</taxon>
    </lineage>
</organism>
<sequence>DFWHLCGAIGSLRMERMHLPCSQCALASSSSSCYVGLSLRNVQLPASHSGWSYRALAVRSEKADFWHLLGGRGLPGGEEALRNPSKSKQLFGSVKESTKDDASSAENATTTIAAATTATSVEPASTTGSFDKEMMGLTGGFPGGETGLNKFVSSVKLALKPVDQATMEAVKQRPKAPPPPLLMPGMTVIVKNERSMYHMFGGIVQRVTDGKVAVLFEGGNWDKLVSFYIEELERTAKGPPMTHPKSHILVQGPPSS</sequence>
<feature type="region of interest" description="Disordered" evidence="1">
    <location>
        <begin position="237"/>
        <end position="256"/>
    </location>
</feature>
<reference evidence="2" key="1">
    <citation type="submission" date="2021-01" db="EMBL/GenBank/DDBJ databases">
        <title>Adiantum capillus-veneris genome.</title>
        <authorList>
            <person name="Fang Y."/>
            <person name="Liao Q."/>
        </authorList>
    </citation>
    <scope>NUCLEOTIDE SEQUENCE</scope>
    <source>
        <strain evidence="2">H3</strain>
        <tissue evidence="2">Leaf</tissue>
    </source>
</reference>
<dbReference type="PANTHER" id="PTHR35494">
    <property type="entry name" value="NAD(P)H-QUINONE OXIDOREDUCTASE SUBUNIT S, CHLOROPLASTIC"/>
    <property type="match status" value="1"/>
</dbReference>
<dbReference type="OrthoDB" id="2015351at2759"/>
<dbReference type="Proteomes" id="UP000886520">
    <property type="component" value="Chromosome 12"/>
</dbReference>